<dbReference type="AlphaFoldDB" id="A0A0P9B9W9"/>
<protein>
    <submittedName>
        <fullName evidence="1">Uncharacterized protein</fullName>
    </submittedName>
</protein>
<proteinExistence type="predicted"/>
<sequence>MSEKYPHIYPHKKINTPAILKPDLVVRSIGVGVMRAA</sequence>
<dbReference type="EMBL" id="LJXB01000076">
    <property type="protein sequence ID" value="KPU59443.1"/>
    <property type="molecule type" value="Genomic_DNA"/>
</dbReference>
<evidence type="ECO:0000313" key="1">
    <source>
        <dbReference type="EMBL" id="KPU59443.1"/>
    </source>
</evidence>
<name>A0A0P9B9W9_PSEFL</name>
<organism evidence="1 2">
    <name type="scientific">Pseudomonas fluorescens</name>
    <dbReference type="NCBI Taxonomy" id="294"/>
    <lineage>
        <taxon>Bacteria</taxon>
        <taxon>Pseudomonadati</taxon>
        <taxon>Pseudomonadota</taxon>
        <taxon>Gammaproteobacteria</taxon>
        <taxon>Pseudomonadales</taxon>
        <taxon>Pseudomonadaceae</taxon>
        <taxon>Pseudomonas</taxon>
    </lineage>
</organism>
<evidence type="ECO:0000313" key="2">
    <source>
        <dbReference type="Proteomes" id="UP000050349"/>
    </source>
</evidence>
<dbReference type="PATRIC" id="fig|294.162.peg.2738"/>
<reference evidence="1 2" key="1">
    <citation type="submission" date="2015-09" db="EMBL/GenBank/DDBJ databases">
        <authorList>
            <person name="Jackson K.R."/>
            <person name="Lunt B.L."/>
            <person name="Fisher J.N.B."/>
            <person name="Gardner A.V."/>
            <person name="Bailey M.E."/>
            <person name="Deus L.M."/>
            <person name="Earl A.S."/>
            <person name="Gibby P.D."/>
            <person name="Hartmann K.A."/>
            <person name="Liu J.E."/>
            <person name="Manci A.M."/>
            <person name="Nielsen D.A."/>
            <person name="Solomon M.B."/>
            <person name="Breakwell D.P."/>
            <person name="Burnett S.H."/>
            <person name="Grose J.H."/>
        </authorList>
    </citation>
    <scope>NUCLEOTIDE SEQUENCE [LARGE SCALE GENOMIC DNA]</scope>
    <source>
        <strain evidence="1 2">S613</strain>
    </source>
</reference>
<gene>
    <name evidence="1" type="ORF">AN403_2958</name>
</gene>
<accession>A0A0P9B9W9</accession>
<comment type="caution">
    <text evidence="1">The sequence shown here is derived from an EMBL/GenBank/DDBJ whole genome shotgun (WGS) entry which is preliminary data.</text>
</comment>
<dbReference type="Proteomes" id="UP000050349">
    <property type="component" value="Unassembled WGS sequence"/>
</dbReference>